<dbReference type="EMBL" id="BPQO01000001">
    <property type="protein sequence ID" value="GJD86683.1"/>
    <property type="molecule type" value="Genomic_DNA"/>
</dbReference>
<evidence type="ECO:0008006" key="3">
    <source>
        <dbReference type="Google" id="ProtNLM"/>
    </source>
</evidence>
<evidence type="ECO:0000313" key="2">
    <source>
        <dbReference type="Proteomes" id="UP001055247"/>
    </source>
</evidence>
<comment type="caution">
    <text evidence="1">The sequence shown here is derived from an EMBL/GenBank/DDBJ whole genome shotgun (WGS) entry which is preliminary data.</text>
</comment>
<name>A0AAV4ZER0_9HYPH</name>
<evidence type="ECO:0000313" key="1">
    <source>
        <dbReference type="EMBL" id="GJD86683.1"/>
    </source>
</evidence>
<organism evidence="1 2">
    <name type="scientific">Methylobacterium hispanicum</name>
    <dbReference type="NCBI Taxonomy" id="270350"/>
    <lineage>
        <taxon>Bacteria</taxon>
        <taxon>Pseudomonadati</taxon>
        <taxon>Pseudomonadota</taxon>
        <taxon>Alphaproteobacteria</taxon>
        <taxon>Hyphomicrobiales</taxon>
        <taxon>Methylobacteriaceae</taxon>
        <taxon>Methylobacterium</taxon>
    </lineage>
</organism>
<gene>
    <name evidence="1" type="ORF">BHAOGJBA_0178</name>
</gene>
<sequence>MADLLDTVIGDPNIALPVYFAAGNTEARFKIVDASLRPVFARSEHEAQIVPIWSKLLVTLNRLKETRNKVAHGMLGGTVRQRKTHIRWTGPTLDVNRWAPAGQLDGLSLADMQQCIEAIERAESYLYGFIDLVRGILGKHNGSSAELIAELSVGLSGNA</sequence>
<protein>
    <recommendedName>
        <fullName evidence="3">Apea-like HEPN domain-containing protein</fullName>
    </recommendedName>
</protein>
<proteinExistence type="predicted"/>
<dbReference type="AlphaFoldDB" id="A0AAV4ZER0"/>
<accession>A0AAV4ZER0</accession>
<keyword evidence="2" id="KW-1185">Reference proteome</keyword>
<dbReference type="Proteomes" id="UP001055247">
    <property type="component" value="Unassembled WGS sequence"/>
</dbReference>
<reference evidence="1" key="1">
    <citation type="journal article" date="2016" name="Front. Microbiol.">
        <title>Genome Sequence of the Piezophilic, Mesophilic Sulfate-Reducing Bacterium Desulfovibrio indicus J2T.</title>
        <authorList>
            <person name="Cao J."/>
            <person name="Maignien L."/>
            <person name="Shao Z."/>
            <person name="Alain K."/>
            <person name="Jebbar M."/>
        </authorList>
    </citation>
    <scope>NUCLEOTIDE SEQUENCE</scope>
    <source>
        <strain evidence="1">DSM 16372</strain>
    </source>
</reference>
<reference evidence="1" key="2">
    <citation type="submission" date="2021-08" db="EMBL/GenBank/DDBJ databases">
        <authorList>
            <person name="Tani A."/>
            <person name="Ola A."/>
            <person name="Ogura Y."/>
            <person name="Katsura K."/>
            <person name="Hayashi T."/>
        </authorList>
    </citation>
    <scope>NUCLEOTIDE SEQUENCE</scope>
    <source>
        <strain evidence="1">DSM 16372</strain>
    </source>
</reference>